<dbReference type="Proteomes" id="UP000295367">
    <property type="component" value="Unassembled WGS sequence"/>
</dbReference>
<dbReference type="PROSITE" id="PS50198">
    <property type="entry name" value="PPIC_PPIASE_2"/>
    <property type="match status" value="1"/>
</dbReference>
<evidence type="ECO:0000256" key="10">
    <source>
        <dbReference type="ARBA" id="ARBA00040743"/>
    </source>
</evidence>
<gene>
    <name evidence="15" type="ORF">EDC63_10525</name>
</gene>
<dbReference type="InterPro" id="IPR052029">
    <property type="entry name" value="PpiD_chaperone"/>
</dbReference>
<proteinExistence type="inferred from homology"/>
<evidence type="ECO:0000256" key="7">
    <source>
        <dbReference type="ARBA" id="ARBA00023186"/>
    </source>
</evidence>
<evidence type="ECO:0000313" key="16">
    <source>
        <dbReference type="Proteomes" id="UP000295367"/>
    </source>
</evidence>
<feature type="domain" description="PpiC" evidence="14">
    <location>
        <begin position="266"/>
        <end position="369"/>
    </location>
</feature>
<dbReference type="SUPFAM" id="SSF109998">
    <property type="entry name" value="Triger factor/SurA peptide-binding domain-like"/>
    <property type="match status" value="1"/>
</dbReference>
<comment type="subcellular location">
    <subcellularLocation>
        <location evidence="1">Cell inner membrane</location>
        <topology evidence="1">Single-pass type II membrane protein</topology>
        <orientation evidence="1">Periplasmic side</orientation>
    </subcellularLocation>
</comment>
<comment type="similarity">
    <text evidence="9">Belongs to the PpiD chaperone family.</text>
</comment>
<dbReference type="Gene3D" id="3.10.50.40">
    <property type="match status" value="1"/>
</dbReference>
<evidence type="ECO:0000256" key="12">
    <source>
        <dbReference type="PROSITE-ProRule" id="PRU00278"/>
    </source>
</evidence>
<evidence type="ECO:0000256" key="4">
    <source>
        <dbReference type="ARBA" id="ARBA00022692"/>
    </source>
</evidence>
<comment type="caution">
    <text evidence="15">The sequence shown here is derived from an EMBL/GenBank/DDBJ whole genome shotgun (WGS) entry which is preliminary data.</text>
</comment>
<keyword evidence="5 13" id="KW-1133">Transmembrane helix</keyword>
<evidence type="ECO:0000259" key="14">
    <source>
        <dbReference type="PROSITE" id="PS50198"/>
    </source>
</evidence>
<dbReference type="InterPro" id="IPR027304">
    <property type="entry name" value="Trigger_fact/SurA_dom_sf"/>
</dbReference>
<dbReference type="OrthoDB" id="9812372at2"/>
<sequence>MLEAIRDRAQGIFAKIILALIIVPFALWGVDSYIHNKGEADVIASVNGQKILSQEFSQALKDQQERLRTKLGGSFDPALLDSPEVRQSVLDNLINQHLLVQEASKIGVAITDAQLASVIAQIPAFQQDGQFQKERYDALLRNQNMTPSMFESRVRQELMSQQLIGGLTASQFMSHTVVEAVMKASEQQREASVHVVKPEQFLSKIKIEPAAVKSYYDSHLADFKVPEQVRAEYVVLSADALLSQVQVSDEEVKNYFLSHSKQYQTVEERQAAHILISVAPDATAAEKTAANKKANQVLKEVNSHPADFAELAKKYSQDSGSAAQGGDLGMFGRGAMVKPFEEAAFKMTVGEITGPVKSDFGLHIIKLTAIKPAKSRALDEVKGEIVSELKKQKASKKFAEVADNFSNIVYEQGDSLKPAADALKLTVQTSGWVSRTSGDGAGLNNEKVLQALFSDEILNNKRNTEAIEVASNTLVSARVIDHKAASTKPFDQVSSAIAERLQNEQAVVMAKEQGETMLAQLRQGKSVALAWDASKTITRQNAQGLDEAALIQVFKANAHKLPAYAGVENPHGGFTLLKISKVTDATGIDEAKRKAYAQGLSELVASEQTAVYLASLKKQAEIKVMKEKLVKAER</sequence>
<keyword evidence="2" id="KW-1003">Cell membrane</keyword>
<keyword evidence="7" id="KW-0143">Chaperone</keyword>
<dbReference type="Pfam" id="PF00639">
    <property type="entry name" value="Rotamase"/>
    <property type="match status" value="1"/>
</dbReference>
<dbReference type="Pfam" id="PF13624">
    <property type="entry name" value="SurA_N_3"/>
    <property type="match status" value="1"/>
</dbReference>
<dbReference type="EMBL" id="SMCO01000005">
    <property type="protein sequence ID" value="TCV87360.1"/>
    <property type="molecule type" value="Genomic_DNA"/>
</dbReference>
<evidence type="ECO:0000256" key="5">
    <source>
        <dbReference type="ARBA" id="ARBA00022989"/>
    </source>
</evidence>
<evidence type="ECO:0000313" key="15">
    <source>
        <dbReference type="EMBL" id="TCV87360.1"/>
    </source>
</evidence>
<evidence type="ECO:0000256" key="9">
    <source>
        <dbReference type="ARBA" id="ARBA00038408"/>
    </source>
</evidence>
<evidence type="ECO:0000256" key="6">
    <source>
        <dbReference type="ARBA" id="ARBA00023136"/>
    </source>
</evidence>
<keyword evidence="3" id="KW-0997">Cell inner membrane</keyword>
<dbReference type="PROSITE" id="PS01096">
    <property type="entry name" value="PPIC_PPIASE_1"/>
    <property type="match status" value="1"/>
</dbReference>
<organism evidence="15 16">
    <name type="scientific">Sulfurirhabdus autotrophica</name>
    <dbReference type="NCBI Taxonomy" id="1706046"/>
    <lineage>
        <taxon>Bacteria</taxon>
        <taxon>Pseudomonadati</taxon>
        <taxon>Pseudomonadota</taxon>
        <taxon>Betaproteobacteria</taxon>
        <taxon>Nitrosomonadales</taxon>
        <taxon>Sulfuricellaceae</taxon>
        <taxon>Sulfurirhabdus</taxon>
    </lineage>
</organism>
<dbReference type="InterPro" id="IPR023058">
    <property type="entry name" value="PPIase_PpiC_CS"/>
</dbReference>
<dbReference type="AlphaFoldDB" id="A0A4R3Y6D1"/>
<dbReference type="InterPro" id="IPR000297">
    <property type="entry name" value="PPIase_PpiC"/>
</dbReference>
<keyword evidence="16" id="KW-1185">Reference proteome</keyword>
<protein>
    <recommendedName>
        <fullName evidence="10">Periplasmic chaperone PpiD</fullName>
    </recommendedName>
    <alternativeName>
        <fullName evidence="11">Periplasmic folding chaperone</fullName>
    </alternativeName>
</protein>
<name>A0A4R3Y6D1_9PROT</name>
<dbReference type="Gene3D" id="1.10.4030.10">
    <property type="entry name" value="Porin chaperone SurA, peptide-binding domain"/>
    <property type="match status" value="1"/>
</dbReference>
<accession>A0A4R3Y6D1</accession>
<evidence type="ECO:0000256" key="3">
    <source>
        <dbReference type="ARBA" id="ARBA00022519"/>
    </source>
</evidence>
<evidence type="ECO:0000256" key="2">
    <source>
        <dbReference type="ARBA" id="ARBA00022475"/>
    </source>
</evidence>
<dbReference type="GO" id="GO:0003755">
    <property type="term" value="F:peptidyl-prolyl cis-trans isomerase activity"/>
    <property type="evidence" value="ECO:0007669"/>
    <property type="project" value="UniProtKB-KW"/>
</dbReference>
<evidence type="ECO:0000256" key="11">
    <source>
        <dbReference type="ARBA" id="ARBA00042775"/>
    </source>
</evidence>
<dbReference type="PANTHER" id="PTHR47529">
    <property type="entry name" value="PEPTIDYL-PROLYL CIS-TRANS ISOMERASE D"/>
    <property type="match status" value="1"/>
</dbReference>
<feature type="transmembrane region" description="Helical" evidence="13">
    <location>
        <begin position="12"/>
        <end position="30"/>
    </location>
</feature>
<evidence type="ECO:0000256" key="1">
    <source>
        <dbReference type="ARBA" id="ARBA00004382"/>
    </source>
</evidence>
<keyword evidence="4 13" id="KW-0812">Transmembrane</keyword>
<reference evidence="15 16" key="1">
    <citation type="submission" date="2019-03" db="EMBL/GenBank/DDBJ databases">
        <title>Genomic Encyclopedia of Type Strains, Phase IV (KMG-IV): sequencing the most valuable type-strain genomes for metagenomic binning, comparative biology and taxonomic classification.</title>
        <authorList>
            <person name="Goeker M."/>
        </authorList>
    </citation>
    <scope>NUCLEOTIDE SEQUENCE [LARGE SCALE GENOMIC DNA]</scope>
    <source>
        <strain evidence="15 16">DSM 100309</strain>
    </source>
</reference>
<keyword evidence="8 12" id="KW-0413">Isomerase</keyword>
<dbReference type="RefSeq" id="WP_124945646.1">
    <property type="nucleotide sequence ID" value="NZ_BHVT01000017.1"/>
</dbReference>
<dbReference type="InterPro" id="IPR046357">
    <property type="entry name" value="PPIase_dom_sf"/>
</dbReference>
<evidence type="ECO:0000256" key="13">
    <source>
        <dbReference type="SAM" id="Phobius"/>
    </source>
</evidence>
<keyword evidence="6 13" id="KW-0472">Membrane</keyword>
<dbReference type="SUPFAM" id="SSF54534">
    <property type="entry name" value="FKBP-like"/>
    <property type="match status" value="1"/>
</dbReference>
<dbReference type="PANTHER" id="PTHR47529:SF1">
    <property type="entry name" value="PERIPLASMIC CHAPERONE PPID"/>
    <property type="match status" value="1"/>
</dbReference>
<dbReference type="GO" id="GO:0005886">
    <property type="term" value="C:plasma membrane"/>
    <property type="evidence" value="ECO:0007669"/>
    <property type="project" value="UniProtKB-SubCell"/>
</dbReference>
<evidence type="ECO:0000256" key="8">
    <source>
        <dbReference type="ARBA" id="ARBA00023235"/>
    </source>
</evidence>
<keyword evidence="12" id="KW-0697">Rotamase</keyword>